<feature type="transmembrane region" description="Helical" evidence="1">
    <location>
        <begin position="425"/>
        <end position="444"/>
    </location>
</feature>
<keyword evidence="1" id="KW-0472">Membrane</keyword>
<feature type="transmembrane region" description="Helical" evidence="1">
    <location>
        <begin position="116"/>
        <end position="134"/>
    </location>
</feature>
<keyword evidence="1" id="KW-0812">Transmembrane</keyword>
<dbReference type="AlphaFoldDB" id="A0A316A0V7"/>
<dbReference type="RefSeq" id="WP_109617707.1">
    <property type="nucleotide sequence ID" value="NZ_QGDO01000002.1"/>
</dbReference>
<comment type="caution">
    <text evidence="2">The sequence shown here is derived from an EMBL/GenBank/DDBJ whole genome shotgun (WGS) entry which is preliminary data.</text>
</comment>
<name>A0A316A0V7_SEDFL</name>
<proteinExistence type="predicted"/>
<feature type="transmembrane region" description="Helical" evidence="1">
    <location>
        <begin position="179"/>
        <end position="200"/>
    </location>
</feature>
<feature type="transmembrane region" description="Helical" evidence="1">
    <location>
        <begin position="6"/>
        <end position="27"/>
    </location>
</feature>
<feature type="transmembrane region" description="Helical" evidence="1">
    <location>
        <begin position="233"/>
        <end position="248"/>
    </location>
</feature>
<evidence type="ECO:0008006" key="4">
    <source>
        <dbReference type="Google" id="ProtNLM"/>
    </source>
</evidence>
<evidence type="ECO:0000313" key="3">
    <source>
        <dbReference type="Proteomes" id="UP000245535"/>
    </source>
</evidence>
<feature type="transmembrane region" description="Helical" evidence="1">
    <location>
        <begin position="358"/>
        <end position="378"/>
    </location>
</feature>
<organism evidence="2 3">
    <name type="scientific">Sediminitomix flava</name>
    <dbReference type="NCBI Taxonomy" id="379075"/>
    <lineage>
        <taxon>Bacteria</taxon>
        <taxon>Pseudomonadati</taxon>
        <taxon>Bacteroidota</taxon>
        <taxon>Cytophagia</taxon>
        <taxon>Cytophagales</taxon>
        <taxon>Flammeovirgaceae</taxon>
        <taxon>Sediminitomix</taxon>
    </lineage>
</organism>
<feature type="transmembrane region" description="Helical" evidence="1">
    <location>
        <begin position="39"/>
        <end position="61"/>
    </location>
</feature>
<reference evidence="2 3" key="1">
    <citation type="submission" date="2018-03" db="EMBL/GenBank/DDBJ databases">
        <title>Genomic Encyclopedia of Archaeal and Bacterial Type Strains, Phase II (KMG-II): from individual species to whole genera.</title>
        <authorList>
            <person name="Goeker M."/>
        </authorList>
    </citation>
    <scope>NUCLEOTIDE SEQUENCE [LARGE SCALE GENOMIC DNA]</scope>
    <source>
        <strain evidence="2 3">DSM 28229</strain>
    </source>
</reference>
<feature type="transmembrane region" description="Helical" evidence="1">
    <location>
        <begin position="399"/>
        <end position="419"/>
    </location>
</feature>
<evidence type="ECO:0000313" key="2">
    <source>
        <dbReference type="EMBL" id="PWJ43287.1"/>
    </source>
</evidence>
<feature type="transmembrane region" description="Helical" evidence="1">
    <location>
        <begin position="260"/>
        <end position="281"/>
    </location>
</feature>
<accession>A0A316A0V7</accession>
<keyword evidence="3" id="KW-1185">Reference proteome</keyword>
<feature type="transmembrane region" description="Helical" evidence="1">
    <location>
        <begin position="141"/>
        <end position="159"/>
    </location>
</feature>
<protein>
    <recommendedName>
        <fullName evidence="4">Dolichyl-phosphate-mannose-protein mannosyltransferase</fullName>
    </recommendedName>
</protein>
<gene>
    <name evidence="2" type="ORF">BC781_102836</name>
</gene>
<sequence>MKSYLTFWDFLLAPIYLAIVYWIAGYFAKRWTNKYTKKYFYWGLHAKLFGAFAFTMVYAFYYGGGDTFVYVEDAKKIFHVFLDNPITGVKVFFLEAKELTNDTFQYTSRFWMFSKTSNWAVAKIASIIGLFTFANYLPTSFFFALFSFLGIWKVYQFFVSTYPQLYKELALLSLFIPSTLFWSSSVLKETITSGAIGFFLYYSTQLFFKQKDILKSMIICLCMYILIKDIKGITITAFLPCLMIWLFQKYQQSLGTAGKVGTTLILFLSLPVILLAISSGITNQIEESEAFQETQSKVIGFHTDHGRAYMKGHGGGLASSYQLSGMGDASINGMLRSIPEAVNVTLFRPYLWEVRKPVQFVGALESFAFLIMTLYLLLKAGPIKFFKQIFSNPEVALCISYSILFGFIVGFTSFNFGVLQRFKTPLLPFYTIGLYLIYKGIPTTKKKSPSPRKRKTLLH</sequence>
<evidence type="ECO:0000256" key="1">
    <source>
        <dbReference type="SAM" id="Phobius"/>
    </source>
</evidence>
<dbReference type="OrthoDB" id="3862418at2"/>
<keyword evidence="1" id="KW-1133">Transmembrane helix</keyword>
<dbReference type="Proteomes" id="UP000245535">
    <property type="component" value="Unassembled WGS sequence"/>
</dbReference>
<dbReference type="EMBL" id="QGDO01000002">
    <property type="protein sequence ID" value="PWJ43287.1"/>
    <property type="molecule type" value="Genomic_DNA"/>
</dbReference>